<dbReference type="GO" id="GO:0005886">
    <property type="term" value="C:plasma membrane"/>
    <property type="evidence" value="ECO:0007669"/>
    <property type="project" value="UniProtKB-SubCell"/>
</dbReference>
<evidence type="ECO:0000313" key="14">
    <source>
        <dbReference type="Proteomes" id="UP000317715"/>
    </source>
</evidence>
<accession>A0A4Y3NCE2</accession>
<feature type="transmembrane region" description="Helical" evidence="11">
    <location>
        <begin position="250"/>
        <end position="266"/>
    </location>
</feature>
<name>A0A4Y3NCE2_PAEAU</name>
<sequence>MADQPRLPNNSSQTSKVFSRSSYPEYRRILAILRTETVGGALLLAATVVALIWANSPAADGYFALRDLKIGYEPWHLELSLGHWASDGLLAVFFFLAGLELKREFVAGELRKPAKAVVPVAAAVGGVVVPALIYVLFNLGTAGETLKGWAIPTATDIAFALAVLAVINTHLPAALRTFLLTLAVVDDLIAIGIIAFFYSTGLQPLMLLAALVPLALFTFLVQKRIRSWYLLVPLAVATWGFVHASGIHATVAGVLLGFAVPVLASGKKGEPAEGLAEHLEHKLRPFSAGFAVPVFAFFSAGVALGGVEGMGAALRDPVALGIVAALVVGKAVGVFGTTFLVTKTTRASLDSSIAWIDLFGLALLAGIGFTVSLLIGELSFGAGSAHNDHAKVAILAGSLISALLAAVVLRARNRRYRAVQADEERDDDGDGVPDVFARA</sequence>
<dbReference type="PANTHER" id="PTHR30341:SF0">
    <property type="entry name" value="NA(+)_H(+) ANTIPORTER NHAA"/>
    <property type="match status" value="1"/>
</dbReference>
<protein>
    <recommendedName>
        <fullName evidence="11">Na(+)/H(+) antiporter NhaA</fullName>
    </recommendedName>
    <alternativeName>
        <fullName evidence="11">Sodium/proton antiporter NhaA</fullName>
    </alternativeName>
</protein>
<comment type="caution">
    <text evidence="13">The sequence shown here is derived from an EMBL/GenBank/DDBJ whole genome shotgun (WGS) entry which is preliminary data.</text>
</comment>
<dbReference type="GO" id="GO:0006885">
    <property type="term" value="P:regulation of pH"/>
    <property type="evidence" value="ECO:0007669"/>
    <property type="project" value="UniProtKB-UniRule"/>
</dbReference>
<keyword evidence="6 11" id="KW-1133">Transmembrane helix</keyword>
<evidence type="ECO:0000256" key="9">
    <source>
        <dbReference type="ARBA" id="ARBA00023136"/>
    </source>
</evidence>
<evidence type="ECO:0000256" key="8">
    <source>
        <dbReference type="ARBA" id="ARBA00023065"/>
    </source>
</evidence>
<comment type="catalytic activity">
    <reaction evidence="11">
        <text>Na(+)(in) + 2 H(+)(out) = Na(+)(out) + 2 H(+)(in)</text>
        <dbReference type="Rhea" id="RHEA:29251"/>
        <dbReference type="ChEBI" id="CHEBI:15378"/>
        <dbReference type="ChEBI" id="CHEBI:29101"/>
    </reaction>
</comment>
<keyword evidence="10 11" id="KW-0739">Sodium transport</keyword>
<dbReference type="NCBIfam" id="TIGR00773">
    <property type="entry name" value="NhaA"/>
    <property type="match status" value="1"/>
</dbReference>
<evidence type="ECO:0000313" key="13">
    <source>
        <dbReference type="EMBL" id="GEB19510.1"/>
    </source>
</evidence>
<evidence type="ECO:0000256" key="10">
    <source>
        <dbReference type="ARBA" id="ARBA00023201"/>
    </source>
</evidence>
<feature type="transmembrane region" description="Helical" evidence="11">
    <location>
        <begin position="149"/>
        <end position="167"/>
    </location>
</feature>
<reference evidence="13 14" key="1">
    <citation type="submission" date="2019-06" db="EMBL/GenBank/DDBJ databases">
        <title>Whole genome shotgun sequence of Paenarthrobacter aurescens NBRC 12136.</title>
        <authorList>
            <person name="Hosoyama A."/>
            <person name="Uohara A."/>
            <person name="Ohji S."/>
            <person name="Ichikawa N."/>
        </authorList>
    </citation>
    <scope>NUCLEOTIDE SEQUENCE [LARGE SCALE GENOMIC DNA]</scope>
    <source>
        <strain evidence="13 14">NBRC 12136</strain>
    </source>
</reference>
<evidence type="ECO:0000256" key="12">
    <source>
        <dbReference type="SAM" id="MobiDB-lite"/>
    </source>
</evidence>
<evidence type="ECO:0000256" key="2">
    <source>
        <dbReference type="ARBA" id="ARBA00022448"/>
    </source>
</evidence>
<dbReference type="Proteomes" id="UP000317715">
    <property type="component" value="Unassembled WGS sequence"/>
</dbReference>
<dbReference type="InterPro" id="IPR004670">
    <property type="entry name" value="NhaA"/>
</dbReference>
<feature type="transmembrane region" description="Helical" evidence="11">
    <location>
        <begin position="179"/>
        <end position="198"/>
    </location>
</feature>
<feature type="transmembrane region" description="Helical" evidence="11">
    <location>
        <begin position="286"/>
        <end position="307"/>
    </location>
</feature>
<evidence type="ECO:0000256" key="1">
    <source>
        <dbReference type="ARBA" id="ARBA00004429"/>
    </source>
</evidence>
<keyword evidence="4 11" id="KW-1003">Cell membrane</keyword>
<feature type="transmembrane region" description="Helical" evidence="11">
    <location>
        <begin position="390"/>
        <end position="409"/>
    </location>
</feature>
<feature type="transmembrane region" description="Helical" evidence="11">
    <location>
        <begin position="204"/>
        <end position="221"/>
    </location>
</feature>
<dbReference type="GO" id="GO:0015385">
    <property type="term" value="F:sodium:proton antiporter activity"/>
    <property type="evidence" value="ECO:0007669"/>
    <property type="project" value="UniProtKB-UniRule"/>
</dbReference>
<dbReference type="PANTHER" id="PTHR30341">
    <property type="entry name" value="SODIUM ION/PROTON ANTIPORTER NHAA-RELATED"/>
    <property type="match status" value="1"/>
</dbReference>
<comment type="function">
    <text evidence="11">Na(+)/H(+) antiporter that extrudes sodium in exchange for external protons.</text>
</comment>
<evidence type="ECO:0000256" key="4">
    <source>
        <dbReference type="ARBA" id="ARBA00022475"/>
    </source>
</evidence>
<keyword evidence="14" id="KW-1185">Reference proteome</keyword>
<keyword evidence="5 11" id="KW-0812">Transmembrane</keyword>
<dbReference type="EMBL" id="BJMD01000012">
    <property type="protein sequence ID" value="GEB19510.1"/>
    <property type="molecule type" value="Genomic_DNA"/>
</dbReference>
<comment type="subcellular location">
    <subcellularLocation>
        <location evidence="1">Cell inner membrane</location>
        <topology evidence="1">Multi-pass membrane protein</topology>
    </subcellularLocation>
    <subcellularLocation>
        <location evidence="11">Cell membrane</location>
        <topology evidence="11">Multi-pass membrane protein</topology>
    </subcellularLocation>
</comment>
<dbReference type="HAMAP" id="MF_01844">
    <property type="entry name" value="NhaA"/>
    <property type="match status" value="1"/>
</dbReference>
<keyword evidence="3 11" id="KW-0050">Antiport</keyword>
<organism evidence="13 14">
    <name type="scientific">Paenarthrobacter aurescens</name>
    <name type="common">Arthrobacter aurescens</name>
    <dbReference type="NCBI Taxonomy" id="43663"/>
    <lineage>
        <taxon>Bacteria</taxon>
        <taxon>Bacillati</taxon>
        <taxon>Actinomycetota</taxon>
        <taxon>Actinomycetes</taxon>
        <taxon>Micrococcales</taxon>
        <taxon>Micrococcaceae</taxon>
        <taxon>Paenarthrobacter</taxon>
    </lineage>
</organism>
<dbReference type="OrthoDB" id="9808135at2"/>
<feature type="region of interest" description="Disordered" evidence="12">
    <location>
        <begin position="420"/>
        <end position="439"/>
    </location>
</feature>
<keyword evidence="7 11" id="KW-0915">Sodium</keyword>
<evidence type="ECO:0000256" key="6">
    <source>
        <dbReference type="ARBA" id="ARBA00022989"/>
    </source>
</evidence>
<keyword evidence="8 11" id="KW-0406">Ion transport</keyword>
<dbReference type="InterPro" id="IPR023171">
    <property type="entry name" value="Na/H_antiporter_dom_sf"/>
</dbReference>
<feature type="compositionally biased region" description="Acidic residues" evidence="12">
    <location>
        <begin position="421"/>
        <end position="431"/>
    </location>
</feature>
<dbReference type="Pfam" id="PF06965">
    <property type="entry name" value="Na_H_antiport_1"/>
    <property type="match status" value="1"/>
</dbReference>
<evidence type="ECO:0000256" key="5">
    <source>
        <dbReference type="ARBA" id="ARBA00022692"/>
    </source>
</evidence>
<dbReference type="Gene3D" id="1.20.1530.10">
    <property type="entry name" value="Na+/H+ antiporter like domain"/>
    <property type="match status" value="1"/>
</dbReference>
<evidence type="ECO:0000256" key="3">
    <source>
        <dbReference type="ARBA" id="ARBA00022449"/>
    </source>
</evidence>
<feature type="transmembrane region" description="Helical" evidence="11">
    <location>
        <begin position="353"/>
        <end position="375"/>
    </location>
</feature>
<dbReference type="GeneID" id="97300299"/>
<feature type="transmembrane region" description="Helical" evidence="11">
    <location>
        <begin position="116"/>
        <end position="137"/>
    </location>
</feature>
<dbReference type="RefSeq" id="WP_141283718.1">
    <property type="nucleotide sequence ID" value="NZ_BAAAWK010000001.1"/>
</dbReference>
<feature type="transmembrane region" description="Helical" evidence="11">
    <location>
        <begin position="75"/>
        <end position="96"/>
    </location>
</feature>
<feature type="transmembrane region" description="Helical" evidence="11">
    <location>
        <begin position="37"/>
        <end position="55"/>
    </location>
</feature>
<feature type="transmembrane region" description="Helical" evidence="11">
    <location>
        <begin position="228"/>
        <end position="244"/>
    </location>
</feature>
<gene>
    <name evidence="11 13" type="primary">nhaA</name>
    <name evidence="13" type="ORF">AAU01_22650</name>
</gene>
<keyword evidence="2 11" id="KW-0813">Transport</keyword>
<comment type="similarity">
    <text evidence="11">Belongs to the NhaA Na(+)/H(+) (TC 2.A.33) antiporter family.</text>
</comment>
<evidence type="ECO:0000256" key="7">
    <source>
        <dbReference type="ARBA" id="ARBA00023053"/>
    </source>
</evidence>
<keyword evidence="9 11" id="KW-0472">Membrane</keyword>
<feature type="transmembrane region" description="Helical" evidence="11">
    <location>
        <begin position="319"/>
        <end position="341"/>
    </location>
</feature>
<evidence type="ECO:0000256" key="11">
    <source>
        <dbReference type="HAMAP-Rule" id="MF_01844"/>
    </source>
</evidence>
<dbReference type="AlphaFoldDB" id="A0A4Y3NCE2"/>
<proteinExistence type="inferred from homology"/>